<feature type="region of interest" description="Disordered" evidence="1">
    <location>
        <begin position="367"/>
        <end position="395"/>
    </location>
</feature>
<evidence type="ECO:0000256" key="1">
    <source>
        <dbReference type="SAM" id="MobiDB-lite"/>
    </source>
</evidence>
<evidence type="ECO:0000313" key="3">
    <source>
        <dbReference type="EMBL" id="CAB3723603.1"/>
    </source>
</evidence>
<reference evidence="3 4" key="1">
    <citation type="submission" date="2020-04" db="EMBL/GenBank/DDBJ databases">
        <authorList>
            <person name="De Canck E."/>
        </authorList>
    </citation>
    <scope>NUCLEOTIDE SEQUENCE [LARGE SCALE GENOMIC DNA]</scope>
    <source>
        <strain evidence="3 4">LMG 22037</strain>
    </source>
</reference>
<sequence>MKPVRNQDGKARGQVKDRELIAFLDRRIAALISSDAEPRPPCIRCAGTSIVIDGYRPRLGGYRLPVYRCSACGKQYTRLQGTPLDGRLLGKVETFVPLLPQPLNCTEAGRLLGKLPAQVSELVKAFRVWLLELDPSGKWEARVRLGGRRAEVRPTSLHVAETGTAEDVKLTRRLTSEYDDIYAKAGPAPRCAHCGSRNTYEMAPHPSRRLPAFECRTCHRVFNRRTGTPFSSTYMVSAGRFRPLIRYLSLPLSYAQVADIFQADETQIQTWRDKFARWADQLEPDGNLSARFRLGATPTRDTPCLFCGRTGTARRDGRRVWHCIGCGRLFSMRRTLVERNGRFEIVGAEVEDQDDATVPGMDFAVSAKSRRGVPRTARRVTLDTHEKDREDREGA</sequence>
<proteinExistence type="predicted"/>
<feature type="compositionally biased region" description="Basic and acidic residues" evidence="1">
    <location>
        <begin position="380"/>
        <end position="395"/>
    </location>
</feature>
<dbReference type="InterPro" id="IPR008008">
    <property type="entry name" value="DUF746"/>
</dbReference>
<name>A0A6J5C184_9BURK</name>
<evidence type="ECO:0000259" key="2">
    <source>
        <dbReference type="Pfam" id="PF05344"/>
    </source>
</evidence>
<gene>
    <name evidence="3" type="ORF">LMG22037_04979</name>
</gene>
<feature type="domain" description="DUF746" evidence="2">
    <location>
        <begin position="92"/>
        <end position="154"/>
    </location>
</feature>
<dbReference type="RefSeq" id="WP_051224465.1">
    <property type="nucleotide sequence ID" value="NZ_CADFGL010000029.1"/>
</dbReference>
<protein>
    <recommendedName>
        <fullName evidence="2">DUF746 domain-containing protein</fullName>
    </recommendedName>
</protein>
<organism evidence="3 4">
    <name type="scientific">Paraburkholderia phenoliruptrix</name>
    <dbReference type="NCBI Taxonomy" id="252970"/>
    <lineage>
        <taxon>Bacteria</taxon>
        <taxon>Pseudomonadati</taxon>
        <taxon>Pseudomonadota</taxon>
        <taxon>Betaproteobacteria</taxon>
        <taxon>Burkholderiales</taxon>
        <taxon>Burkholderiaceae</taxon>
        <taxon>Paraburkholderia</taxon>
    </lineage>
</organism>
<dbReference type="AlphaFoldDB" id="A0A6J5C184"/>
<dbReference type="Pfam" id="PF05344">
    <property type="entry name" value="DUF746"/>
    <property type="match status" value="2"/>
</dbReference>
<feature type="domain" description="DUF746" evidence="2">
    <location>
        <begin position="240"/>
        <end position="303"/>
    </location>
</feature>
<evidence type="ECO:0000313" key="4">
    <source>
        <dbReference type="Proteomes" id="UP000494249"/>
    </source>
</evidence>
<accession>A0A6J5C184</accession>
<dbReference type="EMBL" id="CADIKB010000032">
    <property type="protein sequence ID" value="CAB3723603.1"/>
    <property type="molecule type" value="Genomic_DNA"/>
</dbReference>
<feature type="compositionally biased region" description="Basic residues" evidence="1">
    <location>
        <begin position="368"/>
        <end position="378"/>
    </location>
</feature>
<dbReference type="Proteomes" id="UP000494249">
    <property type="component" value="Unassembled WGS sequence"/>
</dbReference>